<proteinExistence type="predicted"/>
<organism evidence="2">
    <name type="scientific">Anguilla anguilla</name>
    <name type="common">European freshwater eel</name>
    <name type="synonym">Muraena anguilla</name>
    <dbReference type="NCBI Taxonomy" id="7936"/>
    <lineage>
        <taxon>Eukaryota</taxon>
        <taxon>Metazoa</taxon>
        <taxon>Chordata</taxon>
        <taxon>Craniata</taxon>
        <taxon>Vertebrata</taxon>
        <taxon>Euteleostomi</taxon>
        <taxon>Actinopterygii</taxon>
        <taxon>Neopterygii</taxon>
        <taxon>Teleostei</taxon>
        <taxon>Anguilliformes</taxon>
        <taxon>Anguillidae</taxon>
        <taxon>Anguilla</taxon>
    </lineage>
</organism>
<keyword evidence="1" id="KW-0812">Transmembrane</keyword>
<name>A0A0E9TDS2_ANGAN</name>
<protein>
    <submittedName>
        <fullName evidence="2">Uncharacterized protein</fullName>
    </submittedName>
</protein>
<keyword evidence="1" id="KW-0472">Membrane</keyword>
<dbReference type="EMBL" id="GBXM01057699">
    <property type="protein sequence ID" value="JAH50878.1"/>
    <property type="molecule type" value="Transcribed_RNA"/>
</dbReference>
<accession>A0A0E9TDS2</accession>
<dbReference type="AlphaFoldDB" id="A0A0E9TDS2"/>
<reference evidence="2" key="2">
    <citation type="journal article" date="2015" name="Fish Shellfish Immunol.">
        <title>Early steps in the European eel (Anguilla anguilla)-Vibrio vulnificus interaction in the gills: Role of the RtxA13 toxin.</title>
        <authorList>
            <person name="Callol A."/>
            <person name="Pajuelo D."/>
            <person name="Ebbesson L."/>
            <person name="Teles M."/>
            <person name="MacKenzie S."/>
            <person name="Amaro C."/>
        </authorList>
    </citation>
    <scope>NUCLEOTIDE SEQUENCE</scope>
</reference>
<feature type="transmembrane region" description="Helical" evidence="1">
    <location>
        <begin position="28"/>
        <end position="47"/>
    </location>
</feature>
<keyword evidence="1" id="KW-1133">Transmembrane helix</keyword>
<sequence length="53" mass="6207">MMELTVLHPQNCNEASLHLQWTPLAKLLTSYVFNLPMLFGYTFSSFISRLHHK</sequence>
<evidence type="ECO:0000256" key="1">
    <source>
        <dbReference type="SAM" id="Phobius"/>
    </source>
</evidence>
<reference evidence="2" key="1">
    <citation type="submission" date="2014-11" db="EMBL/GenBank/DDBJ databases">
        <authorList>
            <person name="Amaro Gonzalez C."/>
        </authorList>
    </citation>
    <scope>NUCLEOTIDE SEQUENCE</scope>
</reference>
<evidence type="ECO:0000313" key="2">
    <source>
        <dbReference type="EMBL" id="JAH50878.1"/>
    </source>
</evidence>